<sequence length="140" mass="15974">MNHSATIVPTESLYPNQAMHNDNFWIQSTQMNEMMQLGNTTYYPQLPAYSSEVVGSQYEPDVMQMPSYLSGFEPGFQSINQRSTGTGHPPGRNKEGSFQNPMRRQSYPPSEIARREQKPGCFTCALWMPPWIFGILLTEM</sequence>
<accession>A0A0A9D780</accession>
<reference evidence="2" key="2">
    <citation type="journal article" date="2015" name="Data Brief">
        <title>Shoot transcriptome of the giant reed, Arundo donax.</title>
        <authorList>
            <person name="Barrero R.A."/>
            <person name="Guerrero F.D."/>
            <person name="Moolhuijzen P."/>
            <person name="Goolsby J.A."/>
            <person name="Tidwell J."/>
            <person name="Bellgard S.E."/>
            <person name="Bellgard M.I."/>
        </authorList>
    </citation>
    <scope>NUCLEOTIDE SEQUENCE</scope>
    <source>
        <tissue evidence="2">Shoot tissue taken approximately 20 cm above the soil surface</tissue>
    </source>
</reference>
<dbReference type="EMBL" id="GBRH01214259">
    <property type="protein sequence ID" value="JAD83636.1"/>
    <property type="molecule type" value="Transcribed_RNA"/>
</dbReference>
<evidence type="ECO:0000313" key="2">
    <source>
        <dbReference type="EMBL" id="JAD83636.1"/>
    </source>
</evidence>
<feature type="region of interest" description="Disordered" evidence="1">
    <location>
        <begin position="77"/>
        <end position="114"/>
    </location>
</feature>
<protein>
    <submittedName>
        <fullName evidence="2">Uncharacterized protein</fullName>
    </submittedName>
</protein>
<evidence type="ECO:0000256" key="1">
    <source>
        <dbReference type="SAM" id="MobiDB-lite"/>
    </source>
</evidence>
<proteinExistence type="predicted"/>
<reference evidence="2" key="1">
    <citation type="submission" date="2014-09" db="EMBL/GenBank/DDBJ databases">
        <authorList>
            <person name="Magalhaes I.L.F."/>
            <person name="Oliveira U."/>
            <person name="Santos F.R."/>
            <person name="Vidigal T.H.D.A."/>
            <person name="Brescovit A.D."/>
            <person name="Santos A.J."/>
        </authorList>
    </citation>
    <scope>NUCLEOTIDE SEQUENCE</scope>
    <source>
        <tissue evidence="2">Shoot tissue taken approximately 20 cm above the soil surface</tissue>
    </source>
</reference>
<organism evidence="2">
    <name type="scientific">Arundo donax</name>
    <name type="common">Giant reed</name>
    <name type="synonym">Donax arundinaceus</name>
    <dbReference type="NCBI Taxonomy" id="35708"/>
    <lineage>
        <taxon>Eukaryota</taxon>
        <taxon>Viridiplantae</taxon>
        <taxon>Streptophyta</taxon>
        <taxon>Embryophyta</taxon>
        <taxon>Tracheophyta</taxon>
        <taxon>Spermatophyta</taxon>
        <taxon>Magnoliopsida</taxon>
        <taxon>Liliopsida</taxon>
        <taxon>Poales</taxon>
        <taxon>Poaceae</taxon>
        <taxon>PACMAD clade</taxon>
        <taxon>Arundinoideae</taxon>
        <taxon>Arundineae</taxon>
        <taxon>Arundo</taxon>
    </lineage>
</organism>
<dbReference type="AlphaFoldDB" id="A0A0A9D780"/>
<name>A0A0A9D780_ARUDO</name>
<feature type="compositionally biased region" description="Polar residues" evidence="1">
    <location>
        <begin position="77"/>
        <end position="86"/>
    </location>
</feature>